<dbReference type="InterPro" id="IPR029045">
    <property type="entry name" value="ClpP/crotonase-like_dom_sf"/>
</dbReference>
<name>A0A7Y6NHP6_9GAMM</name>
<accession>A0A7Y6NHP6</accession>
<gene>
    <name evidence="1" type="ORF">HU668_20060</name>
</gene>
<proteinExistence type="predicted"/>
<protein>
    <submittedName>
        <fullName evidence="1">ATP-dependent Clp protease proteolytic subunit</fullName>
    </submittedName>
</protein>
<dbReference type="EMBL" id="JABWPM010000031">
    <property type="protein sequence ID" value="NUY98750.1"/>
    <property type="molecule type" value="Genomic_DNA"/>
</dbReference>
<dbReference type="GeneID" id="57347466"/>
<keyword evidence="1" id="KW-0645">Protease</keyword>
<dbReference type="Gene3D" id="3.90.226.10">
    <property type="entry name" value="2-enoyl-CoA Hydratase, Chain A, domain 1"/>
    <property type="match status" value="1"/>
</dbReference>
<dbReference type="SUPFAM" id="SSF52096">
    <property type="entry name" value="ClpP/crotonase"/>
    <property type="match status" value="1"/>
</dbReference>
<organism evidence="1 2">
    <name type="scientific">Pantoea brenneri</name>
    <dbReference type="NCBI Taxonomy" id="472694"/>
    <lineage>
        <taxon>Bacteria</taxon>
        <taxon>Pseudomonadati</taxon>
        <taxon>Pseudomonadota</taxon>
        <taxon>Gammaproteobacteria</taxon>
        <taxon>Enterobacterales</taxon>
        <taxon>Erwiniaceae</taxon>
        <taxon>Pantoea</taxon>
    </lineage>
</organism>
<dbReference type="AlphaFoldDB" id="A0A7Y6NHP6"/>
<dbReference type="RefSeq" id="WP_069729992.1">
    <property type="nucleotide sequence ID" value="NZ_JABWPE010000031.1"/>
</dbReference>
<reference evidence="1 2" key="1">
    <citation type="submission" date="2020-05" db="EMBL/GenBank/DDBJ databases">
        <title>Whole Genome Sequences of Enterobacteriales Associated with the International Space Station.</title>
        <authorList>
            <person name="Bharadwaj A."/>
            <person name="Daudu R."/>
            <person name="Singh N."/>
            <person name="Wood J."/>
            <person name="Debieu M."/>
            <person name="Mason C."/>
            <person name="Wang C."/>
            <person name="Venkateswaran K."/>
        </authorList>
    </citation>
    <scope>NUCLEOTIDE SEQUENCE [LARGE SCALE GENOMIC DNA]</scope>
    <source>
        <strain evidence="1 2">IF5SW-B1</strain>
    </source>
</reference>
<evidence type="ECO:0000313" key="2">
    <source>
        <dbReference type="Proteomes" id="UP000566985"/>
    </source>
</evidence>
<dbReference type="Pfam" id="PF00574">
    <property type="entry name" value="CLP_protease"/>
    <property type="match status" value="1"/>
</dbReference>
<dbReference type="GO" id="GO:0006508">
    <property type="term" value="P:proteolysis"/>
    <property type="evidence" value="ECO:0007669"/>
    <property type="project" value="UniProtKB-KW"/>
</dbReference>
<keyword evidence="1" id="KW-0378">Hydrolase</keyword>
<dbReference type="GO" id="GO:0008233">
    <property type="term" value="F:peptidase activity"/>
    <property type="evidence" value="ECO:0007669"/>
    <property type="project" value="UniProtKB-KW"/>
</dbReference>
<evidence type="ECO:0000313" key="1">
    <source>
        <dbReference type="EMBL" id="NUY98750.1"/>
    </source>
</evidence>
<sequence>MQHTINFSAAINQSTVNGLISNCLSAINQGASELVIHMSSPGGDLVSGFTAYHFLKSLPVQVHTHNLSNVESVANIIFLAGSKRTGTTGCRFLFHPFHWGLMGTSVDHTRVSEWSASLDNDLERYIDILESETDGLKSREDWKKIISSATIATATTAVEWGLMSAAENAKMPLAPGTYWGIMG</sequence>
<dbReference type="InterPro" id="IPR023562">
    <property type="entry name" value="ClpP/TepA"/>
</dbReference>
<comment type="caution">
    <text evidence="1">The sequence shown here is derived from an EMBL/GenBank/DDBJ whole genome shotgun (WGS) entry which is preliminary data.</text>
</comment>
<dbReference type="Proteomes" id="UP000566985">
    <property type="component" value="Unassembled WGS sequence"/>
</dbReference>